<keyword evidence="3" id="KW-1185">Reference proteome</keyword>
<dbReference type="AlphaFoldDB" id="A0ABD0RH54"/>
<comment type="caution">
    <text evidence="2">The sequence shown here is derived from an EMBL/GenBank/DDBJ whole genome shotgun (WGS) entry which is preliminary data.</text>
</comment>
<reference evidence="2 3" key="1">
    <citation type="submission" date="2024-05" db="EMBL/GenBank/DDBJ databases">
        <title>Genome sequencing and assembly of Indian major carp, Cirrhinus mrigala (Hamilton, 1822).</title>
        <authorList>
            <person name="Mohindra V."/>
            <person name="Chowdhury L.M."/>
            <person name="Lal K."/>
            <person name="Jena J.K."/>
        </authorList>
    </citation>
    <scope>NUCLEOTIDE SEQUENCE [LARGE SCALE GENOMIC DNA]</scope>
    <source>
        <strain evidence="2">CM1030</strain>
        <tissue evidence="2">Blood</tissue>
    </source>
</reference>
<gene>
    <name evidence="2" type="ORF">M9458_006201</name>
</gene>
<protein>
    <submittedName>
        <fullName evidence="2">Uncharacterized protein</fullName>
    </submittedName>
</protein>
<dbReference type="Proteomes" id="UP001529510">
    <property type="component" value="Unassembled WGS sequence"/>
</dbReference>
<dbReference type="EMBL" id="JAMKFB020000003">
    <property type="protein sequence ID" value="KAL0197661.1"/>
    <property type="molecule type" value="Genomic_DNA"/>
</dbReference>
<evidence type="ECO:0000313" key="2">
    <source>
        <dbReference type="EMBL" id="KAL0197661.1"/>
    </source>
</evidence>
<feature type="region of interest" description="Disordered" evidence="1">
    <location>
        <begin position="71"/>
        <end position="90"/>
    </location>
</feature>
<name>A0ABD0RH54_CIRMR</name>
<proteinExistence type="predicted"/>
<organism evidence="2 3">
    <name type="scientific">Cirrhinus mrigala</name>
    <name type="common">Mrigala</name>
    <dbReference type="NCBI Taxonomy" id="683832"/>
    <lineage>
        <taxon>Eukaryota</taxon>
        <taxon>Metazoa</taxon>
        <taxon>Chordata</taxon>
        <taxon>Craniata</taxon>
        <taxon>Vertebrata</taxon>
        <taxon>Euteleostomi</taxon>
        <taxon>Actinopterygii</taxon>
        <taxon>Neopterygii</taxon>
        <taxon>Teleostei</taxon>
        <taxon>Ostariophysi</taxon>
        <taxon>Cypriniformes</taxon>
        <taxon>Cyprinidae</taxon>
        <taxon>Labeoninae</taxon>
        <taxon>Labeonini</taxon>
        <taxon>Cirrhinus</taxon>
    </lineage>
</organism>
<evidence type="ECO:0000313" key="3">
    <source>
        <dbReference type="Proteomes" id="UP001529510"/>
    </source>
</evidence>
<evidence type="ECO:0000256" key="1">
    <source>
        <dbReference type="SAM" id="MobiDB-lite"/>
    </source>
</evidence>
<accession>A0ABD0RH54</accession>
<sequence length="153" mass="17377">MQNSKVEYKKNKEQTFGRQTCQYSSVMRLCRRQANRVSPLARAVKGVKNDGKSAHYEPLCEKCSTYMRASTNAAGGKRRAATRRGSHETSKFAALVPSLPMHRAGSERAYILGPRRVRLERGTAEMRVRPVLHTTQLQRQQSRISTDSMSSRY</sequence>